<dbReference type="AlphaFoldDB" id="A0A067T5F7"/>
<dbReference type="HOGENOM" id="CLU_2097040_0_0_1"/>
<dbReference type="InterPro" id="IPR009060">
    <property type="entry name" value="UBA-like_sf"/>
</dbReference>
<evidence type="ECO:0000313" key="1">
    <source>
        <dbReference type="EMBL" id="KDR77567.1"/>
    </source>
</evidence>
<dbReference type="EMBL" id="KL142376">
    <property type="protein sequence ID" value="KDR77567.1"/>
    <property type="molecule type" value="Genomic_DNA"/>
</dbReference>
<organism evidence="1 2">
    <name type="scientific">Galerina marginata (strain CBS 339.88)</name>
    <dbReference type="NCBI Taxonomy" id="685588"/>
    <lineage>
        <taxon>Eukaryota</taxon>
        <taxon>Fungi</taxon>
        <taxon>Dikarya</taxon>
        <taxon>Basidiomycota</taxon>
        <taxon>Agaricomycotina</taxon>
        <taxon>Agaricomycetes</taxon>
        <taxon>Agaricomycetidae</taxon>
        <taxon>Agaricales</taxon>
        <taxon>Agaricineae</taxon>
        <taxon>Strophariaceae</taxon>
        <taxon>Galerina</taxon>
    </lineage>
</organism>
<proteinExistence type="predicted"/>
<accession>A0A067T5F7</accession>
<dbReference type="Proteomes" id="UP000027222">
    <property type="component" value="Unassembled WGS sequence"/>
</dbReference>
<reference evidence="2" key="1">
    <citation type="journal article" date="2014" name="Proc. Natl. Acad. Sci. U.S.A.">
        <title>Extensive sampling of basidiomycete genomes demonstrates inadequacy of the white-rot/brown-rot paradigm for wood decay fungi.</title>
        <authorList>
            <person name="Riley R."/>
            <person name="Salamov A.A."/>
            <person name="Brown D.W."/>
            <person name="Nagy L.G."/>
            <person name="Floudas D."/>
            <person name="Held B.W."/>
            <person name="Levasseur A."/>
            <person name="Lombard V."/>
            <person name="Morin E."/>
            <person name="Otillar R."/>
            <person name="Lindquist E.A."/>
            <person name="Sun H."/>
            <person name="LaButti K.M."/>
            <person name="Schmutz J."/>
            <person name="Jabbour D."/>
            <person name="Luo H."/>
            <person name="Baker S.E."/>
            <person name="Pisabarro A.G."/>
            <person name="Walton J.D."/>
            <person name="Blanchette R.A."/>
            <person name="Henrissat B."/>
            <person name="Martin F."/>
            <person name="Cullen D."/>
            <person name="Hibbett D.S."/>
            <person name="Grigoriev I.V."/>
        </authorList>
    </citation>
    <scope>NUCLEOTIDE SEQUENCE [LARGE SCALE GENOMIC DNA]</scope>
    <source>
        <strain evidence="2">CBS 339.88</strain>
    </source>
</reference>
<keyword evidence="2" id="KW-1185">Reference proteome</keyword>
<name>A0A067T5F7_GALM3</name>
<sequence>MQVTSPAFHDGFVLVSSTTRHPVIIGAGVGAGAGTGQGGGNPFGLNFDPAMMQQLMGMGVGPGGGIASLGNFGAYPTTPADSRPPEERFQHQLRILQDMGFTNAERARAARDGGGR</sequence>
<evidence type="ECO:0000313" key="2">
    <source>
        <dbReference type="Proteomes" id="UP000027222"/>
    </source>
</evidence>
<evidence type="ECO:0008006" key="3">
    <source>
        <dbReference type="Google" id="ProtNLM"/>
    </source>
</evidence>
<dbReference type="SUPFAM" id="SSF46934">
    <property type="entry name" value="UBA-like"/>
    <property type="match status" value="1"/>
</dbReference>
<dbReference type="Gene3D" id="1.10.8.10">
    <property type="entry name" value="DNA helicase RuvA subunit, C-terminal domain"/>
    <property type="match status" value="1"/>
</dbReference>
<dbReference type="STRING" id="685588.A0A067T5F7"/>
<dbReference type="OrthoDB" id="267397at2759"/>
<protein>
    <recommendedName>
        <fullName evidence="3">UBA domain-containing protein</fullName>
    </recommendedName>
</protein>
<gene>
    <name evidence="1" type="ORF">GALMADRAFT_1326333</name>
</gene>